<reference evidence="9" key="2">
    <citation type="submission" date="2022-10" db="EMBL/GenBank/DDBJ databases">
        <authorList>
            <consortium name="ENA_rothamsted_submissions"/>
            <consortium name="culmorum"/>
            <person name="King R."/>
        </authorList>
    </citation>
    <scope>NUCLEOTIDE SEQUENCE</scope>
</reference>
<feature type="compositionally biased region" description="Low complexity" evidence="7">
    <location>
        <begin position="532"/>
        <end position="542"/>
    </location>
</feature>
<feature type="region of interest" description="Disordered" evidence="7">
    <location>
        <begin position="595"/>
        <end position="722"/>
    </location>
</feature>
<evidence type="ECO:0000313" key="9">
    <source>
        <dbReference type="EMBL" id="CAG9825085.1"/>
    </source>
</evidence>
<accession>A0A9N9X5I2</accession>
<feature type="region of interest" description="Disordered" evidence="7">
    <location>
        <begin position="736"/>
        <end position="781"/>
    </location>
</feature>
<feature type="domain" description="Histone deacetylase complex subunit SAP130 C-terminal" evidence="8">
    <location>
        <begin position="710"/>
        <end position="921"/>
    </location>
</feature>
<evidence type="ECO:0000256" key="2">
    <source>
        <dbReference type="ARBA" id="ARBA00007859"/>
    </source>
</evidence>
<dbReference type="EMBL" id="OU896715">
    <property type="protein sequence ID" value="CAG9825085.1"/>
    <property type="molecule type" value="Genomic_DNA"/>
</dbReference>
<dbReference type="Proteomes" id="UP001153737">
    <property type="component" value="Chromosome 9"/>
</dbReference>
<feature type="compositionally biased region" description="Low complexity" evidence="7">
    <location>
        <begin position="665"/>
        <end position="684"/>
    </location>
</feature>
<evidence type="ECO:0000259" key="8">
    <source>
        <dbReference type="Pfam" id="PF16014"/>
    </source>
</evidence>
<sequence>MSSNPEEEKDAPKAVPLDLARSQIASLRTIDGKTPLLMTNQSLRNMRVVAQGTSITNTSSLGSPTLITTNLVSQAVLKPDSTRTQITNIIATNPSQSQITGNISRPNQITLSAAPQSIGTSYHVPRGPAVVANLAAPRSTVTTVRAPMVVTAQVGQTHSFVRPPRTPSPAQGTAWLTSSSTGTQIKGAPTVLSSPVRGATVTGKPQIISRAHPQTVSAIRPGTILQNAISIGQSGQIHSFKPGVTGIQALGNTVTIAQVLPSRTQTIVYGTNTTAQFTPTARITVANPNQGQRTPQPRSLGQVTTTRLTVPVNVSQSGTRLVAPQATVLASGTRISTIPTNSGSVGRIVTTQPNVNLGRLSVAAASPTAVSSTNILGQTRISTLNLHSLVVANSSQARSIPAQGAKVITQPAPGTIHLTPLATPVKTTASIVSTTPRTISVPAAIVTQQRQASLVPSQAISIAKVFPQSDSQGAGGSSTNVFIHAPVQSTVRRSSPSPSPYSLHPTPSGAYFYETPSQQQGRPFSQGQTFGPSPQQQASAQALSKTNVNAQVHGILANQQMRFNPVMAAEQPRVAALTQAPSSAHSQQFPSLDHAPVVDHAPKVSSSPRPSILRKRDHEGSPLKAAKNLTPVLVGLPTGGAGQHLAMGAGQLTTPPSPPSRPDSRGNGHSSGGSTTISATSSPGPVELNEDSNPGLSSVKEEEESKPPLEMSPRKKPRKQQLTGNDMDELDEEMQFISDNPSASKKDKDKDKDDDSDADNQSDEPKDGAPEASGSAVTTVRKPVSASLLNGYRQHWKATHNHYLRHSDVKPKEERRPSIMDLANQCRVQEKVNGWKVHHLSTQMEDLAEQEQTVYDQLTGLLKCTESEMGSKHFDKELNRINDLIKGNLQRIKIINDGMLEAKTSIMKIFDHKVYVTDIINRCASKRSFKKREKS</sequence>
<comment type="subcellular location">
    <subcellularLocation>
        <location evidence="1">Nucleus</location>
    </subcellularLocation>
</comment>
<reference evidence="9" key="1">
    <citation type="submission" date="2022-01" db="EMBL/GenBank/DDBJ databases">
        <authorList>
            <person name="King R."/>
        </authorList>
    </citation>
    <scope>NUCLEOTIDE SEQUENCE</scope>
</reference>
<feature type="region of interest" description="Disordered" evidence="7">
    <location>
        <begin position="489"/>
        <end position="545"/>
    </location>
</feature>
<evidence type="ECO:0000256" key="3">
    <source>
        <dbReference type="ARBA" id="ARBA00022491"/>
    </source>
</evidence>
<dbReference type="PANTHER" id="PTHR13497">
    <property type="entry name" value="HISTONE DEACETYLASE COMPLEX SUBUNIT SAP130"/>
    <property type="match status" value="1"/>
</dbReference>
<dbReference type="PANTHER" id="PTHR13497:SF3">
    <property type="entry name" value="HISTONE DEACETYLASE COMPLEX SUBUNIT SAP130"/>
    <property type="match status" value="1"/>
</dbReference>
<proteinExistence type="inferred from homology"/>
<keyword evidence="3" id="KW-0678">Repressor</keyword>
<keyword evidence="10" id="KW-1185">Reference proteome</keyword>
<protein>
    <recommendedName>
        <fullName evidence="8">Histone deacetylase complex subunit SAP130 C-terminal domain-containing protein</fullName>
    </recommendedName>
</protein>
<dbReference type="InterPro" id="IPR024137">
    <property type="entry name" value="His_deAcase_cplx_SAP130"/>
</dbReference>
<dbReference type="InterPro" id="IPR031963">
    <property type="entry name" value="SAP130_C"/>
</dbReference>
<evidence type="ECO:0000256" key="5">
    <source>
        <dbReference type="ARBA" id="ARBA00023163"/>
    </source>
</evidence>
<dbReference type="AlphaFoldDB" id="A0A9N9X5I2"/>
<feature type="compositionally biased region" description="Polar residues" evidence="7">
    <location>
        <begin position="515"/>
        <end position="531"/>
    </location>
</feature>
<evidence type="ECO:0000256" key="4">
    <source>
        <dbReference type="ARBA" id="ARBA00023015"/>
    </source>
</evidence>
<dbReference type="OrthoDB" id="10048604at2759"/>
<comment type="similarity">
    <text evidence="2">Belongs to the SAP130 family.</text>
</comment>
<dbReference type="GO" id="GO:0000122">
    <property type="term" value="P:negative regulation of transcription by RNA polymerase II"/>
    <property type="evidence" value="ECO:0007669"/>
    <property type="project" value="TreeGrafter"/>
</dbReference>
<dbReference type="Pfam" id="PF16014">
    <property type="entry name" value="SAP130_C"/>
    <property type="match status" value="1"/>
</dbReference>
<gene>
    <name evidence="9" type="ORF">PHAECO_LOCUS12540</name>
</gene>
<evidence type="ECO:0000256" key="1">
    <source>
        <dbReference type="ARBA" id="ARBA00004123"/>
    </source>
</evidence>
<name>A0A9N9X5I2_PHACE</name>
<keyword evidence="6" id="KW-0539">Nucleus</keyword>
<evidence type="ECO:0000313" key="10">
    <source>
        <dbReference type="Proteomes" id="UP001153737"/>
    </source>
</evidence>
<feature type="compositionally biased region" description="Basic and acidic residues" evidence="7">
    <location>
        <begin position="744"/>
        <end position="753"/>
    </location>
</feature>
<evidence type="ECO:0000256" key="7">
    <source>
        <dbReference type="SAM" id="MobiDB-lite"/>
    </source>
</evidence>
<evidence type="ECO:0000256" key="6">
    <source>
        <dbReference type="ARBA" id="ARBA00023242"/>
    </source>
</evidence>
<dbReference type="GO" id="GO:0070822">
    <property type="term" value="C:Sin3-type complex"/>
    <property type="evidence" value="ECO:0007669"/>
    <property type="project" value="TreeGrafter"/>
</dbReference>
<feature type="compositionally biased region" description="Low complexity" evidence="7">
    <location>
        <begin position="489"/>
        <end position="508"/>
    </location>
</feature>
<organism evidence="9 10">
    <name type="scientific">Phaedon cochleariae</name>
    <name type="common">Mustard beetle</name>
    <dbReference type="NCBI Taxonomy" id="80249"/>
    <lineage>
        <taxon>Eukaryota</taxon>
        <taxon>Metazoa</taxon>
        <taxon>Ecdysozoa</taxon>
        <taxon>Arthropoda</taxon>
        <taxon>Hexapoda</taxon>
        <taxon>Insecta</taxon>
        <taxon>Pterygota</taxon>
        <taxon>Neoptera</taxon>
        <taxon>Endopterygota</taxon>
        <taxon>Coleoptera</taxon>
        <taxon>Polyphaga</taxon>
        <taxon>Cucujiformia</taxon>
        <taxon>Chrysomeloidea</taxon>
        <taxon>Chrysomelidae</taxon>
        <taxon>Chrysomelinae</taxon>
        <taxon>Chrysomelini</taxon>
        <taxon>Phaedon</taxon>
    </lineage>
</organism>
<keyword evidence="5" id="KW-0804">Transcription</keyword>
<keyword evidence="4" id="KW-0805">Transcription regulation</keyword>